<dbReference type="OrthoDB" id="680708at2"/>
<protein>
    <submittedName>
        <fullName evidence="2">Uncharacterized protein</fullName>
    </submittedName>
</protein>
<dbReference type="AlphaFoldDB" id="A0A1H7Q7V8"/>
<sequence>MAINDKKGHVHGKIGPLVYRSSGGTQIVQSRPRKFEQTEATKLTGHEFGLASTQAAFIRKIINTLIDASDGRMLNRFTGAIRNCLHLAEKVIGNRDLHDVSLDKLRGFQFNLDAPFERVMKKQPLSHVDDQGNLFFQLAIDDPYKDFAFLNSKRNATAGIRISTIAFNFKDEYFQVVDSKEFEVKTTSIQWESKKNLPSGAVIFVILSLHYYQAGWLTDLKPVIDQKYNASGILHAFHTTEAMSNKGTGEEWHPIAQAIAAPTATKNKLKDIENVIIKEQKKKSKKSKQKTKEEPRLIYTKS</sequence>
<dbReference type="EMBL" id="FOAF01000002">
    <property type="protein sequence ID" value="SEL44180.1"/>
    <property type="molecule type" value="Genomic_DNA"/>
</dbReference>
<evidence type="ECO:0000313" key="3">
    <source>
        <dbReference type="Proteomes" id="UP000199421"/>
    </source>
</evidence>
<feature type="compositionally biased region" description="Basic residues" evidence="1">
    <location>
        <begin position="280"/>
        <end position="289"/>
    </location>
</feature>
<name>A0A1H7Q7V8_OLID1</name>
<dbReference type="RefSeq" id="WP_093324617.1">
    <property type="nucleotide sequence ID" value="NZ_FOAF01000002.1"/>
</dbReference>
<gene>
    <name evidence="2" type="ORF">SAMN05661044_02499</name>
</gene>
<accession>A0A1H7Q7V8</accession>
<dbReference type="Proteomes" id="UP000199421">
    <property type="component" value="Unassembled WGS sequence"/>
</dbReference>
<reference evidence="3" key="1">
    <citation type="submission" date="2016-10" db="EMBL/GenBank/DDBJ databases">
        <authorList>
            <person name="Varghese N."/>
            <person name="Submissions S."/>
        </authorList>
    </citation>
    <scope>NUCLEOTIDE SEQUENCE [LARGE SCALE GENOMIC DNA]</scope>
    <source>
        <strain evidence="3">DSM 18733</strain>
    </source>
</reference>
<evidence type="ECO:0000313" key="2">
    <source>
        <dbReference type="EMBL" id="SEL44180.1"/>
    </source>
</evidence>
<evidence type="ECO:0000256" key="1">
    <source>
        <dbReference type="SAM" id="MobiDB-lite"/>
    </source>
</evidence>
<organism evidence="2 3">
    <name type="scientific">Olivibacter domesticus</name>
    <name type="common">Pseudosphingobacterium domesticum</name>
    <dbReference type="NCBI Taxonomy" id="407022"/>
    <lineage>
        <taxon>Bacteria</taxon>
        <taxon>Pseudomonadati</taxon>
        <taxon>Bacteroidota</taxon>
        <taxon>Sphingobacteriia</taxon>
        <taxon>Sphingobacteriales</taxon>
        <taxon>Sphingobacteriaceae</taxon>
        <taxon>Olivibacter</taxon>
    </lineage>
</organism>
<proteinExistence type="predicted"/>
<keyword evidence="3" id="KW-1185">Reference proteome</keyword>
<feature type="region of interest" description="Disordered" evidence="1">
    <location>
        <begin position="280"/>
        <end position="302"/>
    </location>
</feature>